<dbReference type="InterPro" id="IPR000340">
    <property type="entry name" value="Dual-sp_phosphatase_cat-dom"/>
</dbReference>
<dbReference type="PROSITE" id="PS00383">
    <property type="entry name" value="TYR_PHOSPHATASE_1"/>
    <property type="match status" value="1"/>
</dbReference>
<dbReference type="GO" id="GO:0017017">
    <property type="term" value="F:MAP kinase tyrosine/serine/threonine phosphatase activity"/>
    <property type="evidence" value="ECO:0007669"/>
    <property type="project" value="InterPro"/>
</dbReference>
<comment type="catalytic activity">
    <reaction evidence="21">
        <text>GTP + H2O = GDP + phosphate + H(+)</text>
        <dbReference type="Rhea" id="RHEA:19669"/>
        <dbReference type="ChEBI" id="CHEBI:15377"/>
        <dbReference type="ChEBI" id="CHEBI:15378"/>
        <dbReference type="ChEBI" id="CHEBI:37565"/>
        <dbReference type="ChEBI" id="CHEBI:43474"/>
        <dbReference type="ChEBI" id="CHEBI:58189"/>
    </reaction>
    <physiologicalReaction direction="left-to-right" evidence="21">
        <dbReference type="Rhea" id="RHEA:19670"/>
    </physiologicalReaction>
</comment>
<dbReference type="Pfam" id="PF00782">
    <property type="entry name" value="DSPc"/>
    <property type="match status" value="1"/>
</dbReference>
<name>A0A212C0Y4_CEREH</name>
<dbReference type="GO" id="GO:0005525">
    <property type="term" value="F:GTP binding"/>
    <property type="evidence" value="ECO:0007669"/>
    <property type="project" value="UniProtKB-KW"/>
</dbReference>
<dbReference type="InterPro" id="IPR016130">
    <property type="entry name" value="Tyr_Pase_AS"/>
</dbReference>
<dbReference type="SUPFAM" id="SSF55307">
    <property type="entry name" value="Tubulin C-terminal domain-like"/>
    <property type="match status" value="1"/>
</dbReference>
<evidence type="ECO:0000256" key="18">
    <source>
        <dbReference type="ARBA" id="ARBA00034296"/>
    </source>
</evidence>
<keyword evidence="16" id="KW-0472">Membrane</keyword>
<evidence type="ECO:0000256" key="1">
    <source>
        <dbReference type="ARBA" id="ARBA00001946"/>
    </source>
</evidence>
<evidence type="ECO:0000256" key="17">
    <source>
        <dbReference type="ARBA" id="ARBA00023242"/>
    </source>
</evidence>
<comment type="subcellular location">
    <subcellularLocation>
        <location evidence="3">Cytoplasm</location>
    </subcellularLocation>
    <subcellularLocation>
        <location evidence="4">Mitochondrion inner membrane</location>
        <topology evidence="4">Peripheral membrane protein</topology>
    </subcellularLocation>
    <subcellularLocation>
        <location evidence="2">Nucleus</location>
    </subcellularLocation>
</comment>
<feature type="coiled-coil region" evidence="22">
    <location>
        <begin position="35"/>
        <end position="62"/>
    </location>
</feature>
<evidence type="ECO:0000256" key="20">
    <source>
        <dbReference type="ARBA" id="ARBA00048336"/>
    </source>
</evidence>
<evidence type="ECO:0000256" key="15">
    <source>
        <dbReference type="ARBA" id="ARBA00023134"/>
    </source>
</evidence>
<accession>A0A212C0Y4</accession>
<dbReference type="InterPro" id="IPR000387">
    <property type="entry name" value="Tyr_Pase_dom"/>
</dbReference>
<dbReference type="PANTHER" id="PTHR46495">
    <property type="entry name" value="DUAL SPECIFICITY PROTEIN PHOSPHATASE 21"/>
    <property type="match status" value="1"/>
</dbReference>
<sequence>MLSNTTAIAEAWACLDHKFDLMYAKRAFVHWYMGEDMEEGEFSEAQEDMAALEKNYEEIDITLNLEFKFKKTNEILNYSKQLSVGDITELLLPELAPGTPQRPLCHRLDDNASAVRQPAAHGLSQITKSLYLSNAVAAKDRFMLSTNHITTVINVSVEATDTFFEDIQYLKVPLADAPNSRLYDFFDFIADHIHSVEMMQGRTLLHCAAGVSRSATFCLAYLMKYHSMSLLDAHTWTKSCRSTIRPNNGFWEQLIHYEFKLFGKNTVHMISSSLGMIPDIYEKEICLMKLMGVIPASR</sequence>
<keyword evidence="15" id="KW-0342">GTP-binding</keyword>
<dbReference type="EMBL" id="MKHE01000034">
    <property type="protein sequence ID" value="OWJ99678.1"/>
    <property type="molecule type" value="Genomic_DNA"/>
</dbReference>
<keyword evidence="13" id="KW-0904">Protein phosphatase</keyword>
<dbReference type="InterPro" id="IPR023123">
    <property type="entry name" value="Tubulin_C"/>
</dbReference>
<comment type="caution">
    <text evidence="25">The sequence shown here is derived from an EMBL/GenBank/DDBJ whole genome shotgun (WGS) entry which is preliminary data.</text>
</comment>
<proteinExistence type="inferred from homology"/>
<dbReference type="PRINTS" id="PR01910">
    <property type="entry name" value="ADSPHPHTASEB"/>
</dbReference>
<gene>
    <name evidence="25" type="ORF">Celaphus_00009997</name>
</gene>
<comment type="catalytic activity">
    <reaction evidence="20">
        <text>O-phospho-L-threonyl-[protein] + H2O = L-threonyl-[protein] + phosphate</text>
        <dbReference type="Rhea" id="RHEA:47004"/>
        <dbReference type="Rhea" id="RHEA-COMP:11060"/>
        <dbReference type="Rhea" id="RHEA-COMP:11605"/>
        <dbReference type="ChEBI" id="CHEBI:15377"/>
        <dbReference type="ChEBI" id="CHEBI:30013"/>
        <dbReference type="ChEBI" id="CHEBI:43474"/>
        <dbReference type="ChEBI" id="CHEBI:61977"/>
        <dbReference type="EC" id="3.1.3.16"/>
    </reaction>
</comment>
<dbReference type="PRINTS" id="PR01908">
    <property type="entry name" value="ADSPHPHTASE"/>
</dbReference>
<dbReference type="InterPro" id="IPR029021">
    <property type="entry name" value="Prot-tyrosine_phosphatase-like"/>
</dbReference>
<dbReference type="GO" id="GO:0004725">
    <property type="term" value="F:protein tyrosine phosphatase activity"/>
    <property type="evidence" value="ECO:0007669"/>
    <property type="project" value="TreeGrafter"/>
</dbReference>
<comment type="cofactor">
    <cofactor evidence="1">
        <name>Mg(2+)</name>
        <dbReference type="ChEBI" id="CHEBI:18420"/>
    </cofactor>
</comment>
<evidence type="ECO:0000256" key="9">
    <source>
        <dbReference type="ARBA" id="ARBA00022701"/>
    </source>
</evidence>
<keyword evidence="9" id="KW-0493">Microtubule</keyword>
<evidence type="ECO:0000313" key="26">
    <source>
        <dbReference type="Proteomes" id="UP000242450"/>
    </source>
</evidence>
<comment type="function">
    <text evidence="18">Tubulin is the major constituent of microtubules, a cylinder consisting of laterally associated linear protofilaments composed of alpha- and beta-tubulin heterodimers. Microtubules grow by the addition of GTP-tubulin dimers to the microtubule end, where a stabilizing cap forms. Below the cap, tubulin dimers are in GDP-bound state, owing to GTPase activity of alpha-tubulin.</text>
</comment>
<reference evidence="25 26" key="1">
    <citation type="journal article" date="2018" name="Mol. Genet. Genomics">
        <title>The red deer Cervus elaphus genome CerEla1.0: sequencing, annotating, genes, and chromosomes.</title>
        <authorList>
            <person name="Bana N.A."/>
            <person name="Nyiri A."/>
            <person name="Nagy J."/>
            <person name="Frank K."/>
            <person name="Nagy T."/>
            <person name="Steger V."/>
            <person name="Schiller M."/>
            <person name="Lakatos P."/>
            <person name="Sugar L."/>
            <person name="Horn P."/>
            <person name="Barta E."/>
            <person name="Orosz L."/>
        </authorList>
    </citation>
    <scope>NUCLEOTIDE SEQUENCE [LARGE SCALE GENOMIC DNA]</scope>
    <source>
        <strain evidence="25">Hungarian</strain>
    </source>
</reference>
<keyword evidence="10" id="KW-0547">Nucleotide-binding</keyword>
<keyword evidence="26" id="KW-1185">Reference proteome</keyword>
<keyword evidence="8" id="KW-0963">Cytoplasm</keyword>
<dbReference type="SMART" id="SM00195">
    <property type="entry name" value="DSPc"/>
    <property type="match status" value="1"/>
</dbReference>
<comment type="subunit">
    <text evidence="7">Dimer of alpha and beta chains. A typical microtubule is a hollow water-filled tube with an outer diameter of 25 nm and an inner diameter of 15 nM. Alpha-beta heterodimers associate head-to-tail to form protofilaments running lengthwise along the microtubule wall with the beta-tubulin subunit facing the microtubule plus end conferring a structural polarity. Microtubules usually have 13 protofilaments but different protofilament numbers can be found in some organisms and specialized cells.</text>
</comment>
<protein>
    <submittedName>
        <fullName evidence="25">Uncharacterized protein</fullName>
    </submittedName>
</protein>
<dbReference type="PROSITE" id="PS50054">
    <property type="entry name" value="TYR_PHOSPHATASE_DUAL"/>
    <property type="match status" value="1"/>
</dbReference>
<evidence type="ECO:0000256" key="11">
    <source>
        <dbReference type="ARBA" id="ARBA00022792"/>
    </source>
</evidence>
<evidence type="ECO:0000256" key="6">
    <source>
        <dbReference type="ARBA" id="ARBA00009636"/>
    </source>
</evidence>
<evidence type="ECO:0000256" key="7">
    <source>
        <dbReference type="ARBA" id="ARBA00011747"/>
    </source>
</evidence>
<comment type="similarity">
    <text evidence="6">Belongs to the tubulin family.</text>
</comment>
<evidence type="ECO:0000256" key="8">
    <source>
        <dbReference type="ARBA" id="ARBA00022490"/>
    </source>
</evidence>
<evidence type="ECO:0000256" key="10">
    <source>
        <dbReference type="ARBA" id="ARBA00022741"/>
    </source>
</evidence>
<dbReference type="InterPro" id="IPR008280">
    <property type="entry name" value="Tub_FtsZ_C"/>
</dbReference>
<keyword evidence="17" id="KW-0539">Nucleus</keyword>
<comment type="similarity">
    <text evidence="5">Belongs to the protein-tyrosine phosphatase family. Non-receptor class dual specificity subfamily.</text>
</comment>
<evidence type="ECO:0000256" key="19">
    <source>
        <dbReference type="ARBA" id="ARBA00047761"/>
    </source>
</evidence>
<evidence type="ECO:0000256" key="4">
    <source>
        <dbReference type="ARBA" id="ARBA00004637"/>
    </source>
</evidence>
<evidence type="ECO:0000256" key="2">
    <source>
        <dbReference type="ARBA" id="ARBA00004123"/>
    </source>
</evidence>
<dbReference type="InterPro" id="IPR020420">
    <property type="entry name" value="Atypical_DUSP_subfamB"/>
</dbReference>
<keyword evidence="12" id="KW-0378">Hydrolase</keyword>
<evidence type="ECO:0000256" key="13">
    <source>
        <dbReference type="ARBA" id="ARBA00022912"/>
    </source>
</evidence>
<keyword evidence="14" id="KW-0496">Mitochondrion</keyword>
<evidence type="ECO:0000256" key="21">
    <source>
        <dbReference type="ARBA" id="ARBA00049117"/>
    </source>
</evidence>
<evidence type="ECO:0000313" key="25">
    <source>
        <dbReference type="EMBL" id="OWJ99678.1"/>
    </source>
</evidence>
<dbReference type="Gene3D" id="3.90.190.10">
    <property type="entry name" value="Protein tyrosine phosphatase superfamily"/>
    <property type="match status" value="1"/>
</dbReference>
<evidence type="ECO:0000256" key="22">
    <source>
        <dbReference type="SAM" id="Coils"/>
    </source>
</evidence>
<dbReference type="PROSITE" id="PS50056">
    <property type="entry name" value="TYR_PHOSPHATASE_2"/>
    <property type="match status" value="1"/>
</dbReference>
<dbReference type="Proteomes" id="UP000242450">
    <property type="component" value="Chromosome X"/>
</dbReference>
<dbReference type="GO" id="GO:0005743">
    <property type="term" value="C:mitochondrial inner membrane"/>
    <property type="evidence" value="ECO:0007669"/>
    <property type="project" value="UniProtKB-SubCell"/>
</dbReference>
<keyword evidence="22" id="KW-0175">Coiled coil</keyword>
<dbReference type="GO" id="GO:0004722">
    <property type="term" value="F:protein serine/threonine phosphatase activity"/>
    <property type="evidence" value="ECO:0007669"/>
    <property type="project" value="UniProtKB-EC"/>
</dbReference>
<dbReference type="GO" id="GO:0005634">
    <property type="term" value="C:nucleus"/>
    <property type="evidence" value="ECO:0007669"/>
    <property type="project" value="UniProtKB-SubCell"/>
</dbReference>
<keyword evidence="11" id="KW-0999">Mitochondrion inner membrane</keyword>
<dbReference type="Gene3D" id="1.10.287.600">
    <property type="entry name" value="Helix hairpin bin"/>
    <property type="match status" value="1"/>
</dbReference>
<dbReference type="GO" id="GO:0007010">
    <property type="term" value="P:cytoskeleton organization"/>
    <property type="evidence" value="ECO:0007669"/>
    <property type="project" value="UniProtKB-ARBA"/>
</dbReference>
<organism evidence="25 26">
    <name type="scientific">Cervus elaphus hippelaphus</name>
    <name type="common">European red deer</name>
    <dbReference type="NCBI Taxonomy" id="46360"/>
    <lineage>
        <taxon>Eukaryota</taxon>
        <taxon>Metazoa</taxon>
        <taxon>Chordata</taxon>
        <taxon>Craniata</taxon>
        <taxon>Vertebrata</taxon>
        <taxon>Euteleostomi</taxon>
        <taxon>Mammalia</taxon>
        <taxon>Eutheria</taxon>
        <taxon>Laurasiatheria</taxon>
        <taxon>Artiodactyla</taxon>
        <taxon>Ruminantia</taxon>
        <taxon>Pecora</taxon>
        <taxon>Cervidae</taxon>
        <taxon>Cervinae</taxon>
        <taxon>Cervus</taxon>
    </lineage>
</organism>
<dbReference type="AlphaFoldDB" id="A0A212C0Y4"/>
<dbReference type="OrthoDB" id="285418at2759"/>
<evidence type="ECO:0000256" key="16">
    <source>
        <dbReference type="ARBA" id="ARBA00023136"/>
    </source>
</evidence>
<dbReference type="FunFam" id="3.90.190.10:FF:000049">
    <property type="entry name" value="Dual specificity protein phosphatase 14"/>
    <property type="match status" value="1"/>
</dbReference>
<evidence type="ECO:0000256" key="14">
    <source>
        <dbReference type="ARBA" id="ARBA00023128"/>
    </source>
</evidence>
<dbReference type="GO" id="GO:0005874">
    <property type="term" value="C:microtubule"/>
    <property type="evidence" value="ECO:0007669"/>
    <property type="project" value="UniProtKB-KW"/>
</dbReference>
<dbReference type="InterPro" id="IPR020422">
    <property type="entry name" value="TYR_PHOSPHATASE_DUAL_dom"/>
</dbReference>
<dbReference type="PANTHER" id="PTHR46495:SF1">
    <property type="entry name" value="DUAL SPECIFICITY PHOSPHATASE 21"/>
    <property type="match status" value="1"/>
</dbReference>
<feature type="domain" description="Tyrosine specific protein phosphatases" evidence="24">
    <location>
        <begin position="183"/>
        <end position="241"/>
    </location>
</feature>
<evidence type="ECO:0000256" key="3">
    <source>
        <dbReference type="ARBA" id="ARBA00004496"/>
    </source>
</evidence>
<evidence type="ECO:0000256" key="5">
    <source>
        <dbReference type="ARBA" id="ARBA00008601"/>
    </source>
</evidence>
<dbReference type="FunFam" id="1.10.287.600:FF:000001">
    <property type="entry name" value="Tubulin alpha chain"/>
    <property type="match status" value="1"/>
</dbReference>
<evidence type="ECO:0000259" key="24">
    <source>
        <dbReference type="PROSITE" id="PS50056"/>
    </source>
</evidence>
<dbReference type="SUPFAM" id="SSF52799">
    <property type="entry name" value="(Phosphotyrosine protein) phosphatases II"/>
    <property type="match status" value="1"/>
</dbReference>
<evidence type="ECO:0000259" key="23">
    <source>
        <dbReference type="PROSITE" id="PS50054"/>
    </source>
</evidence>
<evidence type="ECO:0000256" key="12">
    <source>
        <dbReference type="ARBA" id="ARBA00022801"/>
    </source>
</evidence>
<feature type="domain" description="Tyrosine-protein phosphatase" evidence="23">
    <location>
        <begin position="122"/>
        <end position="263"/>
    </location>
</feature>
<comment type="catalytic activity">
    <reaction evidence="19">
        <text>O-phospho-L-seryl-[protein] + H2O = L-seryl-[protein] + phosphate</text>
        <dbReference type="Rhea" id="RHEA:20629"/>
        <dbReference type="Rhea" id="RHEA-COMP:9863"/>
        <dbReference type="Rhea" id="RHEA-COMP:11604"/>
        <dbReference type="ChEBI" id="CHEBI:15377"/>
        <dbReference type="ChEBI" id="CHEBI:29999"/>
        <dbReference type="ChEBI" id="CHEBI:43474"/>
        <dbReference type="ChEBI" id="CHEBI:83421"/>
        <dbReference type="EC" id="3.1.3.16"/>
    </reaction>
</comment>